<dbReference type="RefSeq" id="WP_219750624.1">
    <property type="nucleotide sequence ID" value="NZ_JAHXZN010000013.1"/>
</dbReference>
<comment type="caution">
    <text evidence="1">The sequence shown here is derived from an EMBL/GenBank/DDBJ whole genome shotgun (WGS) entry which is preliminary data.</text>
</comment>
<evidence type="ECO:0008006" key="3">
    <source>
        <dbReference type="Google" id="ProtNLM"/>
    </source>
</evidence>
<accession>A0ABS7BU17</accession>
<reference evidence="1 2" key="1">
    <citation type="submission" date="2021-07" db="EMBL/GenBank/DDBJ databases">
        <title>Sphingomonas sp.</title>
        <authorList>
            <person name="Feng G."/>
            <person name="Li J."/>
            <person name="Pan M."/>
        </authorList>
    </citation>
    <scope>NUCLEOTIDE SEQUENCE [LARGE SCALE GENOMIC DNA]</scope>
    <source>
        <strain evidence="1 2">RRHST34</strain>
    </source>
</reference>
<protein>
    <recommendedName>
        <fullName evidence="3">Replication protein C</fullName>
    </recommendedName>
</protein>
<sequence>MPIHQKVRLIAELHTGINVAMLRPLRGNVDRLLVLALLMRTALTKPERDGAISIHSAALSLGRPFETVRRHIAALIDSGLCHRIDAGVTMSPRFWRSRFIKAKLRYAHDCFVRFVADATAAGAIELPTMRSVGHFTEIDGVCGLLDLMLALVDQNRNLFPEAVDTAIFSAILHANTQRFAAEGGTLAARGESGASFRQSHAVRVAAIARALSLPDTTVRRRIAAMTGPSGPLMRTRSGTLVDPAWLERASAMACEARHGSMQLILNRVAAAGFPFHAPASAYLGGRPESPRID</sequence>
<gene>
    <name evidence="1" type="ORF">KZ820_20300</name>
</gene>
<dbReference type="Proteomes" id="UP000759103">
    <property type="component" value="Unassembled WGS sequence"/>
</dbReference>
<name>A0ABS7BU17_9SPHN</name>
<keyword evidence="2" id="KW-1185">Reference proteome</keyword>
<dbReference type="EMBL" id="JAHXZN010000013">
    <property type="protein sequence ID" value="MBW6533092.1"/>
    <property type="molecule type" value="Genomic_DNA"/>
</dbReference>
<evidence type="ECO:0000313" key="1">
    <source>
        <dbReference type="EMBL" id="MBW6533092.1"/>
    </source>
</evidence>
<organism evidence="1 2">
    <name type="scientific">Sphingomonas citri</name>
    <dbReference type="NCBI Taxonomy" id="2862499"/>
    <lineage>
        <taxon>Bacteria</taxon>
        <taxon>Pseudomonadati</taxon>
        <taxon>Pseudomonadota</taxon>
        <taxon>Alphaproteobacteria</taxon>
        <taxon>Sphingomonadales</taxon>
        <taxon>Sphingomonadaceae</taxon>
        <taxon>Sphingomonas</taxon>
    </lineage>
</organism>
<proteinExistence type="predicted"/>
<evidence type="ECO:0000313" key="2">
    <source>
        <dbReference type="Proteomes" id="UP000759103"/>
    </source>
</evidence>